<dbReference type="AlphaFoldDB" id="A0A9E7SC11"/>
<sequence>MNLEKIAKIQKRLAKRIVERPIDISKLRTIAAVDVSYRKNKARGAFVLCSFPSCEVLKTKTIEIEVSFPYIPTYFFLRETRPILILLKGETFDVLLVEGHGKAHPREYGLASHIGLLLGKPTIGVAKKPLHGTNKNFIKIGKAYVSVGNLINLDSAREIIELINEGGYPRPLKIADKVSKGAEKWKNLDLL</sequence>
<feature type="binding site" evidence="7">
    <location>
        <position position="34"/>
    </location>
    <ligand>
        <name>Mg(2+)</name>
        <dbReference type="ChEBI" id="CHEBI:18420"/>
    </ligand>
</feature>
<keyword evidence="7" id="KW-0479">Metal-binding</keyword>
<keyword evidence="7" id="KW-0234">DNA repair</keyword>
<organism evidence="8 9">
    <name type="scientific">Thermococcus argininiproducens</name>
    <dbReference type="NCBI Taxonomy" id="2866384"/>
    <lineage>
        <taxon>Archaea</taxon>
        <taxon>Methanobacteriati</taxon>
        <taxon>Methanobacteriota</taxon>
        <taxon>Thermococci</taxon>
        <taxon>Thermococcales</taxon>
        <taxon>Thermococcaceae</taxon>
        <taxon>Thermococcus</taxon>
    </lineage>
</organism>
<evidence type="ECO:0000256" key="3">
    <source>
        <dbReference type="ARBA" id="ARBA00022490"/>
    </source>
</evidence>
<dbReference type="Proteomes" id="UP001056425">
    <property type="component" value="Chromosome"/>
</dbReference>
<keyword evidence="3 7" id="KW-0963">Cytoplasm</keyword>
<dbReference type="PANTHER" id="PTHR28511:SF1">
    <property type="entry name" value="ENDONUCLEASE V"/>
    <property type="match status" value="1"/>
</dbReference>
<evidence type="ECO:0000256" key="4">
    <source>
        <dbReference type="ARBA" id="ARBA00022722"/>
    </source>
</evidence>
<gene>
    <name evidence="7" type="primary">nfi</name>
    <name evidence="8" type="ORF">K1720_08070</name>
</gene>
<accession>A0A9E7SC11</accession>
<dbReference type="RefSeq" id="WP_251948345.1">
    <property type="nucleotide sequence ID" value="NZ_CP080572.1"/>
</dbReference>
<reference evidence="8 9" key="1">
    <citation type="submission" date="2021-08" db="EMBL/GenBank/DDBJ databases">
        <title>Thermococcus onnuriiensis IOH2.</title>
        <authorList>
            <person name="Park Y.-J."/>
        </authorList>
    </citation>
    <scope>NUCLEOTIDE SEQUENCE [LARGE SCALE GENOMIC DNA]</scope>
    <source>
        <strain evidence="8 9">IOH2</strain>
    </source>
</reference>
<keyword evidence="5 7" id="KW-0255">Endonuclease</keyword>
<dbReference type="HAMAP" id="MF_00801">
    <property type="entry name" value="Endonuclease_5"/>
    <property type="match status" value="1"/>
</dbReference>
<dbReference type="KEGG" id="thei:K1720_08070"/>
<comment type="subcellular location">
    <subcellularLocation>
        <location evidence="2 7">Cytoplasm</location>
    </subcellularLocation>
</comment>
<comment type="similarity">
    <text evidence="7">Belongs to the endonuclease V family.</text>
</comment>
<dbReference type="GO" id="GO:0005737">
    <property type="term" value="C:cytoplasm"/>
    <property type="evidence" value="ECO:0007669"/>
    <property type="project" value="UniProtKB-SubCell"/>
</dbReference>
<dbReference type="GeneID" id="72778296"/>
<evidence type="ECO:0000256" key="5">
    <source>
        <dbReference type="ARBA" id="ARBA00022759"/>
    </source>
</evidence>
<comment type="function">
    <text evidence="7">DNA repair enzyme involved in the repair of deaminated bases. Selectively cleaves double-stranded DNA at the second phosphodiester bond 3' to a deoxyinosine leaving behind the intact lesion on the nicked DNA.</text>
</comment>
<dbReference type="EMBL" id="CP080572">
    <property type="protein sequence ID" value="USG99468.1"/>
    <property type="molecule type" value="Genomic_DNA"/>
</dbReference>
<keyword evidence="7" id="KW-0227">DNA damage</keyword>
<keyword evidence="6 7" id="KW-0378">Hydrolase</keyword>
<dbReference type="Gene3D" id="3.30.2170.10">
    <property type="entry name" value="archaeoglobus fulgidus dsm 4304 superfamily"/>
    <property type="match status" value="1"/>
</dbReference>
<evidence type="ECO:0000313" key="9">
    <source>
        <dbReference type="Proteomes" id="UP001056425"/>
    </source>
</evidence>
<dbReference type="GO" id="GO:0000287">
    <property type="term" value="F:magnesium ion binding"/>
    <property type="evidence" value="ECO:0007669"/>
    <property type="project" value="UniProtKB-UniRule"/>
</dbReference>
<protein>
    <recommendedName>
        <fullName evidence="7">Endonuclease V</fullName>
        <ecNumber evidence="7">3.1.21.7</ecNumber>
    </recommendedName>
    <alternativeName>
        <fullName evidence="7">Deoxyinosine 3'endonuclease</fullName>
    </alternativeName>
    <alternativeName>
        <fullName evidence="7">Deoxyribonuclease V</fullName>
        <shortName evidence="7">DNase V</shortName>
    </alternativeName>
</protein>
<name>A0A9E7SC11_9EURY</name>
<evidence type="ECO:0000256" key="7">
    <source>
        <dbReference type="HAMAP-Rule" id="MF_00801"/>
    </source>
</evidence>
<evidence type="ECO:0000256" key="1">
    <source>
        <dbReference type="ARBA" id="ARBA00001835"/>
    </source>
</evidence>
<dbReference type="GO" id="GO:0016891">
    <property type="term" value="F:RNA endonuclease activity producing 5'-phosphomonoesters, hydrolytic mechanism"/>
    <property type="evidence" value="ECO:0007669"/>
    <property type="project" value="TreeGrafter"/>
</dbReference>
<evidence type="ECO:0000256" key="6">
    <source>
        <dbReference type="ARBA" id="ARBA00022801"/>
    </source>
</evidence>
<dbReference type="InterPro" id="IPR007581">
    <property type="entry name" value="Endonuclease-V"/>
</dbReference>
<keyword evidence="4 7" id="KW-0540">Nuclease</keyword>
<keyword evidence="7" id="KW-0460">Magnesium</keyword>
<dbReference type="EC" id="3.1.21.7" evidence="7"/>
<dbReference type="GO" id="GO:0003727">
    <property type="term" value="F:single-stranded RNA binding"/>
    <property type="evidence" value="ECO:0007669"/>
    <property type="project" value="TreeGrafter"/>
</dbReference>
<comment type="catalytic activity">
    <reaction evidence="1 7">
        <text>Endonucleolytic cleavage at apurinic or apyrimidinic sites to products with a 5'-phosphate.</text>
        <dbReference type="EC" id="3.1.21.7"/>
    </reaction>
</comment>
<dbReference type="CDD" id="cd06559">
    <property type="entry name" value="Endonuclease_V"/>
    <property type="match status" value="1"/>
</dbReference>
<keyword evidence="9" id="KW-1185">Reference proteome</keyword>
<proteinExistence type="inferred from homology"/>
<evidence type="ECO:0000313" key="8">
    <source>
        <dbReference type="EMBL" id="USG99468.1"/>
    </source>
</evidence>
<dbReference type="GO" id="GO:0043737">
    <property type="term" value="F:deoxyribonuclease V activity"/>
    <property type="evidence" value="ECO:0007669"/>
    <property type="project" value="UniProtKB-UniRule"/>
</dbReference>
<feature type="binding site" evidence="7">
    <location>
        <position position="98"/>
    </location>
    <ligand>
        <name>Mg(2+)</name>
        <dbReference type="ChEBI" id="CHEBI:18420"/>
    </ligand>
</feature>
<dbReference type="PANTHER" id="PTHR28511">
    <property type="entry name" value="ENDONUCLEASE V"/>
    <property type="match status" value="1"/>
</dbReference>
<comment type="cofactor">
    <cofactor evidence="7">
        <name>Mg(2+)</name>
        <dbReference type="ChEBI" id="CHEBI:18420"/>
    </cofactor>
</comment>
<evidence type="ECO:0000256" key="2">
    <source>
        <dbReference type="ARBA" id="ARBA00004496"/>
    </source>
</evidence>
<dbReference type="Pfam" id="PF04493">
    <property type="entry name" value="Endonuclease_5"/>
    <property type="match status" value="1"/>
</dbReference>
<dbReference type="GO" id="GO:0006281">
    <property type="term" value="P:DNA repair"/>
    <property type="evidence" value="ECO:0007669"/>
    <property type="project" value="UniProtKB-UniRule"/>
</dbReference>
<feature type="site" description="Interaction with target DNA" evidence="7">
    <location>
        <position position="70"/>
    </location>
</feature>